<dbReference type="CDD" id="cd01066">
    <property type="entry name" value="APP_MetAP"/>
    <property type="match status" value="1"/>
</dbReference>
<keyword evidence="3" id="KW-0464">Manganese</keyword>
<dbReference type="RefSeq" id="WP_379496081.1">
    <property type="nucleotide sequence ID" value="NZ_JBHSAO010000004.1"/>
</dbReference>
<proteinExistence type="inferred from homology"/>
<dbReference type="Pfam" id="PF01321">
    <property type="entry name" value="Creatinase_N"/>
    <property type="match status" value="1"/>
</dbReference>
<comment type="caution">
    <text evidence="6">The sequence shown here is derived from an EMBL/GenBank/DDBJ whole genome shotgun (WGS) entry which is preliminary data.</text>
</comment>
<feature type="domain" description="Peptidase M24" evidence="4">
    <location>
        <begin position="164"/>
        <end position="373"/>
    </location>
</feature>
<name>A0ABV8GZI1_9BACI</name>
<dbReference type="SUPFAM" id="SSF53092">
    <property type="entry name" value="Creatinase/prolidase N-terminal domain"/>
    <property type="match status" value="1"/>
</dbReference>
<accession>A0ABV8GZI1</accession>
<dbReference type="PANTHER" id="PTHR46112:SF10">
    <property type="entry name" value="DIPEPTIDASE YKVY-RELATED"/>
    <property type="match status" value="1"/>
</dbReference>
<organism evidence="6 7">
    <name type="scientific">Oceanobacillus longus</name>
    <dbReference type="NCBI Taxonomy" id="930120"/>
    <lineage>
        <taxon>Bacteria</taxon>
        <taxon>Bacillati</taxon>
        <taxon>Bacillota</taxon>
        <taxon>Bacilli</taxon>
        <taxon>Bacillales</taxon>
        <taxon>Bacillaceae</taxon>
        <taxon>Oceanobacillus</taxon>
    </lineage>
</organism>
<evidence type="ECO:0000256" key="2">
    <source>
        <dbReference type="ARBA" id="ARBA00008766"/>
    </source>
</evidence>
<evidence type="ECO:0000256" key="1">
    <source>
        <dbReference type="ARBA" id="ARBA00001936"/>
    </source>
</evidence>
<dbReference type="Gene3D" id="3.40.350.10">
    <property type="entry name" value="Creatinase/prolidase N-terminal domain"/>
    <property type="match status" value="1"/>
</dbReference>
<evidence type="ECO:0000256" key="3">
    <source>
        <dbReference type="ARBA" id="ARBA00023211"/>
    </source>
</evidence>
<dbReference type="Gene3D" id="3.90.230.10">
    <property type="entry name" value="Creatinase/methionine aminopeptidase superfamily"/>
    <property type="match status" value="1"/>
</dbReference>
<feature type="domain" description="Creatinase N-terminal" evidence="5">
    <location>
        <begin position="12"/>
        <end position="157"/>
    </location>
</feature>
<gene>
    <name evidence="6" type="ORF">ACFOUV_07055</name>
</gene>
<dbReference type="InterPro" id="IPR029149">
    <property type="entry name" value="Creatin/AminoP/Spt16_N"/>
</dbReference>
<keyword evidence="7" id="KW-1185">Reference proteome</keyword>
<evidence type="ECO:0000313" key="6">
    <source>
        <dbReference type="EMBL" id="MFC4023579.1"/>
    </source>
</evidence>
<dbReference type="SUPFAM" id="SSF55920">
    <property type="entry name" value="Creatinase/aminopeptidase"/>
    <property type="match status" value="1"/>
</dbReference>
<reference evidence="7" key="1">
    <citation type="journal article" date="2019" name="Int. J. Syst. Evol. Microbiol.">
        <title>The Global Catalogue of Microorganisms (GCM) 10K type strain sequencing project: providing services to taxonomists for standard genome sequencing and annotation.</title>
        <authorList>
            <consortium name="The Broad Institute Genomics Platform"/>
            <consortium name="The Broad Institute Genome Sequencing Center for Infectious Disease"/>
            <person name="Wu L."/>
            <person name="Ma J."/>
        </authorList>
    </citation>
    <scope>NUCLEOTIDE SEQUENCE [LARGE SCALE GENOMIC DNA]</scope>
    <source>
        <strain evidence="7">IBRC-M 10703</strain>
    </source>
</reference>
<protein>
    <submittedName>
        <fullName evidence="6">M24 family metallopeptidase</fullName>
    </submittedName>
</protein>
<dbReference type="InterPro" id="IPR036005">
    <property type="entry name" value="Creatinase/aminopeptidase-like"/>
</dbReference>
<sequence length="404" mass="45314">MTAFANMEYRERIRKTKEKMVEKGLDVLLITDPANMNYLTGYDGWSFYVHQLLMILIDEEEPFWIGRGQDLNGARATTWLGDSHLIGYPDDFVHSTEKHPMDFVSNILKEIGEANATIGIEMDTYYFTAKCYTRLRAELTQATFQDATNLVNYIRIIKSAKEIEYIRNATKIVEKAMQTGIDAIEVGVRECDVVAAIMHAQISGTASYGGDYPAIMPLLPSGIKTGTPHLTWTDEPYKSGDPVILELAGCYKRYHSPLSRTVFIGETNPKVTYLADVVIEGLNATIDAIKPGMTAEEVEAVWSKSIAKSGFIKDTRIGYSMGLNYPPDWGEHTVSLRPGDKTVLQPNMTFHVIPGIWLAQYGVEISESIRITETGCEVFANFPRQLFVKPSEKIFKLGGMYENI</sequence>
<evidence type="ECO:0000259" key="4">
    <source>
        <dbReference type="Pfam" id="PF00557"/>
    </source>
</evidence>
<evidence type="ECO:0000313" key="7">
    <source>
        <dbReference type="Proteomes" id="UP001595772"/>
    </source>
</evidence>
<comment type="similarity">
    <text evidence="2">Belongs to the peptidase M24B family.</text>
</comment>
<comment type="cofactor">
    <cofactor evidence="1">
        <name>Mn(2+)</name>
        <dbReference type="ChEBI" id="CHEBI:29035"/>
    </cofactor>
</comment>
<evidence type="ECO:0000259" key="5">
    <source>
        <dbReference type="Pfam" id="PF01321"/>
    </source>
</evidence>
<dbReference type="EMBL" id="JBHSAO010000004">
    <property type="protein sequence ID" value="MFC4023579.1"/>
    <property type="molecule type" value="Genomic_DNA"/>
</dbReference>
<dbReference type="Pfam" id="PF00557">
    <property type="entry name" value="Peptidase_M24"/>
    <property type="match status" value="1"/>
</dbReference>
<dbReference type="InterPro" id="IPR050659">
    <property type="entry name" value="Peptidase_M24B"/>
</dbReference>
<dbReference type="InterPro" id="IPR000587">
    <property type="entry name" value="Creatinase_N"/>
</dbReference>
<dbReference type="PANTHER" id="PTHR46112">
    <property type="entry name" value="AMINOPEPTIDASE"/>
    <property type="match status" value="1"/>
</dbReference>
<dbReference type="InterPro" id="IPR000994">
    <property type="entry name" value="Pept_M24"/>
</dbReference>
<dbReference type="Proteomes" id="UP001595772">
    <property type="component" value="Unassembled WGS sequence"/>
</dbReference>